<dbReference type="Proteomes" id="UP000615326">
    <property type="component" value="Unassembled WGS sequence"/>
</dbReference>
<protein>
    <submittedName>
        <fullName evidence="3">DUF5009 domain-containing protein</fullName>
    </submittedName>
</protein>
<feature type="transmembrane region" description="Helical" evidence="1">
    <location>
        <begin position="96"/>
        <end position="113"/>
    </location>
</feature>
<feature type="domain" description="Heparan-alpha-glucosaminide N-acetyltransferase catalytic" evidence="2">
    <location>
        <begin position="13"/>
        <end position="238"/>
    </location>
</feature>
<accession>A0ABX0K508</accession>
<evidence type="ECO:0000313" key="4">
    <source>
        <dbReference type="Proteomes" id="UP000615326"/>
    </source>
</evidence>
<dbReference type="RefSeq" id="WP_173576046.1">
    <property type="nucleotide sequence ID" value="NZ_WOSW01000002.1"/>
</dbReference>
<feature type="transmembrane region" description="Helical" evidence="1">
    <location>
        <begin position="214"/>
        <end position="235"/>
    </location>
</feature>
<dbReference type="InterPro" id="IPR012429">
    <property type="entry name" value="HGSNAT_cat"/>
</dbReference>
<feature type="transmembrane region" description="Helical" evidence="1">
    <location>
        <begin position="57"/>
        <end position="75"/>
    </location>
</feature>
<evidence type="ECO:0000259" key="2">
    <source>
        <dbReference type="Pfam" id="PF07786"/>
    </source>
</evidence>
<feature type="transmembrane region" description="Helical" evidence="1">
    <location>
        <begin position="316"/>
        <end position="341"/>
    </location>
</feature>
<dbReference type="EMBL" id="WOSW01000002">
    <property type="protein sequence ID" value="NHO31447.1"/>
    <property type="molecule type" value="Genomic_DNA"/>
</dbReference>
<evidence type="ECO:0000313" key="3">
    <source>
        <dbReference type="EMBL" id="NHO31447.1"/>
    </source>
</evidence>
<feature type="transmembrane region" description="Helical" evidence="1">
    <location>
        <begin position="247"/>
        <end position="268"/>
    </location>
</feature>
<keyword evidence="1" id="KW-0812">Transmembrane</keyword>
<comment type="caution">
    <text evidence="3">The sequence shown here is derived from an EMBL/GenBank/DDBJ whole genome shotgun (WGS) entry which is preliminary data.</text>
</comment>
<feature type="transmembrane region" description="Helical" evidence="1">
    <location>
        <begin position="274"/>
        <end position="295"/>
    </location>
</feature>
<organism evidence="3 4">
    <name type="scientific">Acetobacter fallax</name>
    <dbReference type="NCBI Taxonomy" id="1737473"/>
    <lineage>
        <taxon>Bacteria</taxon>
        <taxon>Pseudomonadati</taxon>
        <taxon>Pseudomonadota</taxon>
        <taxon>Alphaproteobacteria</taxon>
        <taxon>Acetobacterales</taxon>
        <taxon>Acetobacteraceae</taxon>
        <taxon>Acetobacter</taxon>
    </lineage>
</organism>
<keyword evidence="1" id="KW-1133">Transmembrane helix</keyword>
<proteinExistence type="predicted"/>
<feature type="transmembrane region" description="Helical" evidence="1">
    <location>
        <begin position="145"/>
        <end position="165"/>
    </location>
</feature>
<dbReference type="Pfam" id="PF07786">
    <property type="entry name" value="HGSNAT_cat"/>
    <property type="match status" value="1"/>
</dbReference>
<evidence type="ECO:0000256" key="1">
    <source>
        <dbReference type="SAM" id="Phobius"/>
    </source>
</evidence>
<feature type="transmembrane region" description="Helical" evidence="1">
    <location>
        <begin position="119"/>
        <end position="138"/>
    </location>
</feature>
<name>A0ABX0K508_9PROT</name>
<sequence>MTQDTPIEIRRSRVESLDVMRGLTVAFMILVNDPGDWGQVFPPLLHAKWNGFTPTDLVFPSFLFIMGCAVPFSLGGRMARGEKRSALFLDILRRSVILFALGISLALFPHFHIHHLRFFGVLERFAACYLVCGTLFLYVRNVSSLWLVFSGFLAAYWVLVAWVPIPGIGMPGRDVPFMDPHSNIVAWCDRAITDWTQSWLGIGRLYEHDRDPEGLLSTLPAFSTVIAGIIAGLAFREARARGSDEAITRWAFSGPVLLGCALIAVMFFPLNKNMWTSSFVLLCAGIDTVALFVLYRLVDVRRVQERSSWARGIVKFGVIFGSNPIVAFMLSELGSILLWVLHPADGITTGGWIYETLFARGGSTPLTSLLFAIAYVGICFIPSYVLWKRRIIVKI</sequence>
<reference evidence="3 4" key="1">
    <citation type="journal article" date="2020" name="Int. J. Syst. Evol. Microbiol.">
        <title>Novel acetic acid bacteria from cider fermentations: Acetobacter conturbans sp. nov. and Acetobacter fallax sp. nov.</title>
        <authorList>
            <person name="Sombolestani A.S."/>
            <person name="Cleenwerck I."/>
            <person name="Cnockaert M."/>
            <person name="Borremans W."/>
            <person name="Wieme A.D."/>
            <person name="De Vuyst L."/>
            <person name="Vandamme P."/>
        </authorList>
    </citation>
    <scope>NUCLEOTIDE SEQUENCE [LARGE SCALE GENOMIC DNA]</scope>
    <source>
        <strain evidence="3 4">LMG 1637</strain>
    </source>
</reference>
<dbReference type="PANTHER" id="PTHR31061">
    <property type="entry name" value="LD22376P"/>
    <property type="match status" value="1"/>
</dbReference>
<dbReference type="PANTHER" id="PTHR31061:SF24">
    <property type="entry name" value="LD22376P"/>
    <property type="match status" value="1"/>
</dbReference>
<feature type="transmembrane region" description="Helical" evidence="1">
    <location>
        <begin position="366"/>
        <end position="387"/>
    </location>
</feature>
<keyword evidence="4" id="KW-1185">Reference proteome</keyword>
<keyword evidence="1" id="KW-0472">Membrane</keyword>
<gene>
    <name evidence="3" type="ORF">GOB84_02530</name>
</gene>